<dbReference type="EMBL" id="SRYA01000069">
    <property type="protein sequence ID" value="TGY91125.1"/>
    <property type="molecule type" value="Genomic_DNA"/>
</dbReference>
<evidence type="ECO:0000313" key="2">
    <source>
        <dbReference type="Proteomes" id="UP000304953"/>
    </source>
</evidence>
<dbReference type="Proteomes" id="UP000304953">
    <property type="component" value="Unassembled WGS sequence"/>
</dbReference>
<gene>
    <name evidence="1" type="ORF">E5329_22600</name>
</gene>
<comment type="caution">
    <text evidence="1">The sequence shown here is derived from an EMBL/GenBank/DDBJ whole genome shotgun (WGS) entry which is preliminary data.</text>
</comment>
<proteinExistence type="predicted"/>
<sequence>MSKIVIPKHSADVYEMNAVLKIHYEANDWVKGADFKQQLTRLIGTEQYPSSYPKKAQIPAYFGFIESKISNGGRVTERRITESGKRMYEAILSGDRLAKQRLIMEALEKIVFGRNNAGCISSDSDIEPPALLIKCILDAGYCTANEYAYLVWAMNDNCRNYYESLSDIIQARNSDGLAIPAEASDYKDWKPALAMLRWEFLKKSNDNNQKVVLHPEVMEHFSDRLQKLKVYNIDKFDDIEDTNSKDINMGIAEPGFIYKPFKINDENIKHIASDHFQQACADIDQQNIFVGDQVLFVDRQITHLAAYYGYLVETLKKTGCNYEIAIKKQYAINKKKEKELVAALKAADESSVNIRIAEAVKELINYDNYEMQLSVPGKSNLDILPAYLIIKALLELRYLTTIEQDYLVYSLLNGKETYSDAIISIRTSREGACF</sequence>
<evidence type="ECO:0000313" key="1">
    <source>
        <dbReference type="EMBL" id="TGY91125.1"/>
    </source>
</evidence>
<name>A0AC61RQ14_9FIRM</name>
<keyword evidence="2" id="KW-1185">Reference proteome</keyword>
<organism evidence="1 2">
    <name type="scientific">Petralouisia muris</name>
    <dbReference type="NCBI Taxonomy" id="3032872"/>
    <lineage>
        <taxon>Bacteria</taxon>
        <taxon>Bacillati</taxon>
        <taxon>Bacillota</taxon>
        <taxon>Clostridia</taxon>
        <taxon>Lachnospirales</taxon>
        <taxon>Lachnospiraceae</taxon>
        <taxon>Petralouisia</taxon>
    </lineage>
</organism>
<reference evidence="1" key="1">
    <citation type="submission" date="2019-04" db="EMBL/GenBank/DDBJ databases">
        <title>Microbes associate with the intestines of laboratory mice.</title>
        <authorList>
            <person name="Navarre W."/>
            <person name="Wong E."/>
            <person name="Huang K."/>
            <person name="Tropini C."/>
            <person name="Ng K."/>
            <person name="Yu B."/>
        </authorList>
    </citation>
    <scope>NUCLEOTIDE SEQUENCE</scope>
    <source>
        <strain evidence="1">NM01_1-7b</strain>
    </source>
</reference>
<protein>
    <submittedName>
        <fullName evidence="1">Uncharacterized protein</fullName>
    </submittedName>
</protein>
<accession>A0AC61RQ14</accession>